<keyword evidence="1" id="KW-1133">Transmembrane helix</keyword>
<dbReference type="Proteomes" id="UP001341840">
    <property type="component" value="Unassembled WGS sequence"/>
</dbReference>
<gene>
    <name evidence="2" type="ORF">PIB30_089485</name>
</gene>
<proteinExistence type="predicted"/>
<keyword evidence="1" id="KW-0812">Transmembrane</keyword>
<accession>A0ABU6ZSU4</accession>
<sequence length="216" mass="22908">MALGRSGKMDHHDADDRVIVVTNSGNTGDEETVCDSAAEVDIAAEAEMPTDNSAEALTGRRTGPRVMADDTADAMMADDTATVMADNTANPDTADLGQDDTEGVALAYIPGPRRADGQNIPVQSDPSSDHRTPALIMHINPIGYVLLSTVLSLLVNIFSTRLVMRPSTCSRPSPFLRTSGRCIRARFPRAGASRRRTIGSLDCVAAGAHHPVIGRL</sequence>
<keyword evidence="3" id="KW-1185">Reference proteome</keyword>
<protein>
    <submittedName>
        <fullName evidence="2">Uncharacterized protein</fullName>
    </submittedName>
</protein>
<evidence type="ECO:0000313" key="3">
    <source>
        <dbReference type="Proteomes" id="UP001341840"/>
    </source>
</evidence>
<keyword evidence="1" id="KW-0472">Membrane</keyword>
<evidence type="ECO:0000256" key="1">
    <source>
        <dbReference type="SAM" id="Phobius"/>
    </source>
</evidence>
<reference evidence="2 3" key="1">
    <citation type="journal article" date="2023" name="Plants (Basel)">
        <title>Bridging the Gap: Combining Genomics and Transcriptomics Approaches to Understand Stylosanthes scabra, an Orphan Legume from the Brazilian Caatinga.</title>
        <authorList>
            <person name="Ferreira-Neto J.R.C."/>
            <person name="da Silva M.D."/>
            <person name="Binneck E."/>
            <person name="de Melo N.F."/>
            <person name="da Silva R.H."/>
            <person name="de Melo A.L.T.M."/>
            <person name="Pandolfi V."/>
            <person name="Bustamante F.O."/>
            <person name="Brasileiro-Vidal A.C."/>
            <person name="Benko-Iseppon A.M."/>
        </authorList>
    </citation>
    <scope>NUCLEOTIDE SEQUENCE [LARGE SCALE GENOMIC DNA]</scope>
    <source>
        <tissue evidence="2">Leaves</tissue>
    </source>
</reference>
<organism evidence="2 3">
    <name type="scientific">Stylosanthes scabra</name>
    <dbReference type="NCBI Taxonomy" id="79078"/>
    <lineage>
        <taxon>Eukaryota</taxon>
        <taxon>Viridiplantae</taxon>
        <taxon>Streptophyta</taxon>
        <taxon>Embryophyta</taxon>
        <taxon>Tracheophyta</taxon>
        <taxon>Spermatophyta</taxon>
        <taxon>Magnoliopsida</taxon>
        <taxon>eudicotyledons</taxon>
        <taxon>Gunneridae</taxon>
        <taxon>Pentapetalae</taxon>
        <taxon>rosids</taxon>
        <taxon>fabids</taxon>
        <taxon>Fabales</taxon>
        <taxon>Fabaceae</taxon>
        <taxon>Papilionoideae</taxon>
        <taxon>50 kb inversion clade</taxon>
        <taxon>dalbergioids sensu lato</taxon>
        <taxon>Dalbergieae</taxon>
        <taxon>Pterocarpus clade</taxon>
        <taxon>Stylosanthes</taxon>
    </lineage>
</organism>
<feature type="transmembrane region" description="Helical" evidence="1">
    <location>
        <begin position="142"/>
        <end position="164"/>
    </location>
</feature>
<evidence type="ECO:0000313" key="2">
    <source>
        <dbReference type="EMBL" id="MED6224995.1"/>
    </source>
</evidence>
<dbReference type="EMBL" id="JASCZI010273536">
    <property type="protein sequence ID" value="MED6224995.1"/>
    <property type="molecule type" value="Genomic_DNA"/>
</dbReference>
<name>A0ABU6ZSU4_9FABA</name>
<comment type="caution">
    <text evidence="2">The sequence shown here is derived from an EMBL/GenBank/DDBJ whole genome shotgun (WGS) entry which is preliminary data.</text>
</comment>